<dbReference type="EMBL" id="JANBVN010000269">
    <property type="protein sequence ID" value="KAJ9130456.1"/>
    <property type="molecule type" value="Genomic_DNA"/>
</dbReference>
<dbReference type="InterPro" id="IPR001965">
    <property type="entry name" value="Znf_PHD"/>
</dbReference>
<dbReference type="GO" id="GO:0045893">
    <property type="term" value="P:positive regulation of DNA-templated transcription"/>
    <property type="evidence" value="ECO:0007669"/>
    <property type="project" value="TreeGrafter"/>
</dbReference>
<feature type="compositionally biased region" description="Basic residues" evidence="7">
    <location>
        <begin position="1"/>
        <end position="11"/>
    </location>
</feature>
<evidence type="ECO:0000313" key="9">
    <source>
        <dbReference type="EMBL" id="KAJ9130456.1"/>
    </source>
</evidence>
<feature type="compositionally biased region" description="Low complexity" evidence="7">
    <location>
        <begin position="29"/>
        <end position="38"/>
    </location>
</feature>
<feature type="region of interest" description="Disordered" evidence="7">
    <location>
        <begin position="1"/>
        <end position="82"/>
    </location>
</feature>
<dbReference type="AlphaFoldDB" id="A0AA38R291"/>
<evidence type="ECO:0000259" key="8">
    <source>
        <dbReference type="PROSITE" id="PS50016"/>
    </source>
</evidence>
<accession>A0AA38R291</accession>
<dbReference type="InterPro" id="IPR013083">
    <property type="entry name" value="Znf_RING/FYVE/PHD"/>
</dbReference>
<dbReference type="GO" id="GO:0048188">
    <property type="term" value="C:Set1C/COMPASS complex"/>
    <property type="evidence" value="ECO:0007669"/>
    <property type="project" value="InterPro"/>
</dbReference>
<organism evidence="9 10">
    <name type="scientific">Coniochaeta hoffmannii</name>
    <dbReference type="NCBI Taxonomy" id="91930"/>
    <lineage>
        <taxon>Eukaryota</taxon>
        <taxon>Fungi</taxon>
        <taxon>Dikarya</taxon>
        <taxon>Ascomycota</taxon>
        <taxon>Pezizomycotina</taxon>
        <taxon>Sordariomycetes</taxon>
        <taxon>Sordariomycetidae</taxon>
        <taxon>Coniochaetales</taxon>
        <taxon>Coniochaetaceae</taxon>
        <taxon>Coniochaeta</taxon>
    </lineage>
</organism>
<evidence type="ECO:0000256" key="7">
    <source>
        <dbReference type="SAM" id="MobiDB-lite"/>
    </source>
</evidence>
<evidence type="ECO:0000256" key="3">
    <source>
        <dbReference type="ARBA" id="ARBA00022771"/>
    </source>
</evidence>
<proteinExistence type="predicted"/>
<sequence length="450" mass="48574">MAPKKPVKKRGTAAPIKAPKRGGKGGSSKKGAAKSSASKAKKPKTEGASSQRTASQRGSSAAPASSSVNGGDDDGSDEESGSDQGIYCICRGPDNHRFMISCDRCEDWFHGDCIGMDKYTGENLVQRYICPNCTDGRLMVTRYKKTCALNRCDRPARMYGDVAKEEASIFCSEEHCQLWWEQLVGTLPRNRTGGLSGDVLTQEEFMGLLGSAKKGARKEGWKIGDEPFGVPSNFWDTTPPSQVLTEEESALLSSSASERHSLGEEIVLCKKMLQLIDMAVKQRESIISASLGGPKSQLLGKDFCGYDYRLDTVGATAAFASFVHSTAGEAIFKSGRLPLPGDEGFVPPDGMDDAGPHVNGNGVTNGHGAAAGVAALAGVMCVRRKCKPHAGWSGIHTKNVKHQIKELAAQAKENLDFEARIRDCAAVRYQRRKREMNAVEVMDREVDMED</sequence>
<evidence type="ECO:0000256" key="1">
    <source>
        <dbReference type="ARBA" id="ARBA00004123"/>
    </source>
</evidence>
<gene>
    <name evidence="9" type="ORF">NKR19_g9889</name>
</gene>
<keyword evidence="10" id="KW-1185">Reference proteome</keyword>
<comment type="subcellular location">
    <subcellularLocation>
        <location evidence="1">Nucleus</location>
    </subcellularLocation>
</comment>
<evidence type="ECO:0000256" key="4">
    <source>
        <dbReference type="ARBA" id="ARBA00022833"/>
    </source>
</evidence>
<dbReference type="SMART" id="SM00249">
    <property type="entry name" value="PHD"/>
    <property type="match status" value="1"/>
</dbReference>
<dbReference type="InterPro" id="IPR037869">
    <property type="entry name" value="Spp1/CFP1"/>
</dbReference>
<dbReference type="InterPro" id="IPR011011">
    <property type="entry name" value="Znf_FYVE_PHD"/>
</dbReference>
<comment type="caution">
    <text evidence="9">The sequence shown here is derived from an EMBL/GenBank/DDBJ whole genome shotgun (WGS) entry which is preliminary data.</text>
</comment>
<dbReference type="Gene3D" id="3.30.40.10">
    <property type="entry name" value="Zinc/RING finger domain, C3HC4 (zinc finger)"/>
    <property type="match status" value="1"/>
</dbReference>
<dbReference type="Proteomes" id="UP001174691">
    <property type="component" value="Unassembled WGS sequence"/>
</dbReference>
<dbReference type="PROSITE" id="PS50016">
    <property type="entry name" value="ZF_PHD_2"/>
    <property type="match status" value="1"/>
</dbReference>
<evidence type="ECO:0000256" key="2">
    <source>
        <dbReference type="ARBA" id="ARBA00022723"/>
    </source>
</evidence>
<dbReference type="Pfam" id="PF00628">
    <property type="entry name" value="PHD"/>
    <property type="match status" value="1"/>
</dbReference>
<dbReference type="PROSITE" id="PS01359">
    <property type="entry name" value="ZF_PHD_1"/>
    <property type="match status" value="1"/>
</dbReference>
<keyword evidence="3 6" id="KW-0863">Zinc-finger</keyword>
<name>A0AA38R291_9PEZI</name>
<keyword evidence="4" id="KW-0862">Zinc</keyword>
<dbReference type="GO" id="GO:0008270">
    <property type="term" value="F:zinc ion binding"/>
    <property type="evidence" value="ECO:0007669"/>
    <property type="project" value="UniProtKB-KW"/>
</dbReference>
<feature type="compositionally biased region" description="Acidic residues" evidence="7">
    <location>
        <begin position="71"/>
        <end position="81"/>
    </location>
</feature>
<keyword evidence="2" id="KW-0479">Metal-binding</keyword>
<dbReference type="SUPFAM" id="SSF57903">
    <property type="entry name" value="FYVE/PHD zinc finger"/>
    <property type="match status" value="1"/>
</dbReference>
<protein>
    <submittedName>
        <fullName evidence="9">Set1 complex component spp1</fullName>
    </submittedName>
</protein>
<keyword evidence="5" id="KW-0539">Nucleus</keyword>
<dbReference type="PANTHER" id="PTHR46174:SF1">
    <property type="entry name" value="CXXC-TYPE ZINC FINGER PROTEIN 1"/>
    <property type="match status" value="1"/>
</dbReference>
<dbReference type="InterPro" id="IPR019787">
    <property type="entry name" value="Znf_PHD-finger"/>
</dbReference>
<feature type="domain" description="PHD-type" evidence="8">
    <location>
        <begin position="85"/>
        <end position="136"/>
    </location>
</feature>
<feature type="compositionally biased region" description="Polar residues" evidence="7">
    <location>
        <begin position="47"/>
        <end position="64"/>
    </location>
</feature>
<evidence type="ECO:0000313" key="10">
    <source>
        <dbReference type="Proteomes" id="UP001174691"/>
    </source>
</evidence>
<dbReference type="InterPro" id="IPR019786">
    <property type="entry name" value="Zinc_finger_PHD-type_CS"/>
</dbReference>
<evidence type="ECO:0000256" key="5">
    <source>
        <dbReference type="ARBA" id="ARBA00023242"/>
    </source>
</evidence>
<reference evidence="9" key="1">
    <citation type="submission" date="2022-07" db="EMBL/GenBank/DDBJ databases">
        <title>Fungi with potential for degradation of polypropylene.</title>
        <authorList>
            <person name="Gostincar C."/>
        </authorList>
    </citation>
    <scope>NUCLEOTIDE SEQUENCE</scope>
    <source>
        <strain evidence="9">EXF-13287</strain>
    </source>
</reference>
<evidence type="ECO:0000256" key="6">
    <source>
        <dbReference type="PROSITE-ProRule" id="PRU00146"/>
    </source>
</evidence>
<dbReference type="PANTHER" id="PTHR46174">
    <property type="entry name" value="CXXC-TYPE ZINC FINGER PROTEIN 1"/>
    <property type="match status" value="1"/>
</dbReference>